<dbReference type="Proteomes" id="UP000002668">
    <property type="component" value="Genome"/>
</dbReference>
<dbReference type="AlphaFoldDB" id="E5AA78"/>
<dbReference type="EMBL" id="FP929138">
    <property type="protein sequence ID" value="CBY00569.1"/>
    <property type="molecule type" value="Genomic_DNA"/>
</dbReference>
<protein>
    <submittedName>
        <fullName evidence="2">Predicted protein</fullName>
    </submittedName>
</protein>
<dbReference type="VEuPathDB" id="FungiDB:LEMA_uP016990.1"/>
<proteinExistence type="predicted"/>
<accession>E5AA78</accession>
<evidence type="ECO:0000256" key="1">
    <source>
        <dbReference type="SAM" id="MobiDB-lite"/>
    </source>
</evidence>
<organism evidence="3">
    <name type="scientific">Leptosphaeria maculans (strain JN3 / isolate v23.1.3 / race Av1-4-5-6-7-8)</name>
    <name type="common">Blackleg fungus</name>
    <name type="synonym">Phoma lingam</name>
    <dbReference type="NCBI Taxonomy" id="985895"/>
    <lineage>
        <taxon>Eukaryota</taxon>
        <taxon>Fungi</taxon>
        <taxon>Dikarya</taxon>
        <taxon>Ascomycota</taxon>
        <taxon>Pezizomycotina</taxon>
        <taxon>Dothideomycetes</taxon>
        <taxon>Pleosporomycetidae</taxon>
        <taxon>Pleosporales</taxon>
        <taxon>Pleosporineae</taxon>
        <taxon>Leptosphaeriaceae</taxon>
        <taxon>Plenodomus</taxon>
        <taxon>Plenodomus lingam/Leptosphaeria maculans species complex</taxon>
    </lineage>
</organism>
<dbReference type="InParanoid" id="E5AA78"/>
<sequence length="94" mass="10248">MQPGSRCQWYNSHGAATLIRPRRPLPTNPFSAKPAIAQGSPASPYSDRGPETERALNIIWSAQRPLLVGDTPTMYAQDFRRVSSSAIIPLASPT</sequence>
<gene>
    <name evidence="2" type="ORF">LEMA_uP016990.1</name>
</gene>
<dbReference type="HOGENOM" id="CLU_2386590_0_0_1"/>
<evidence type="ECO:0000313" key="2">
    <source>
        <dbReference type="EMBL" id="CBY00569.1"/>
    </source>
</evidence>
<keyword evidence="3" id="KW-1185">Reference proteome</keyword>
<evidence type="ECO:0000313" key="3">
    <source>
        <dbReference type="Proteomes" id="UP000002668"/>
    </source>
</evidence>
<reference evidence="3" key="1">
    <citation type="journal article" date="2011" name="Nat. Commun.">
        <title>Effector diversification within compartments of the Leptosphaeria maculans genome affected by Repeat-Induced Point mutations.</title>
        <authorList>
            <person name="Rouxel T."/>
            <person name="Grandaubert J."/>
            <person name="Hane J.K."/>
            <person name="Hoede C."/>
            <person name="van de Wouw A.P."/>
            <person name="Couloux A."/>
            <person name="Dominguez V."/>
            <person name="Anthouard V."/>
            <person name="Bally P."/>
            <person name="Bourras S."/>
            <person name="Cozijnsen A.J."/>
            <person name="Ciuffetti L.M."/>
            <person name="Degrave A."/>
            <person name="Dilmaghani A."/>
            <person name="Duret L."/>
            <person name="Fudal I."/>
            <person name="Goodwin S.B."/>
            <person name="Gout L."/>
            <person name="Glaser N."/>
            <person name="Linglin J."/>
            <person name="Kema G.H.J."/>
            <person name="Lapalu N."/>
            <person name="Lawrence C.B."/>
            <person name="May K."/>
            <person name="Meyer M."/>
            <person name="Ollivier B."/>
            <person name="Poulain J."/>
            <person name="Schoch C.L."/>
            <person name="Simon A."/>
            <person name="Spatafora J.W."/>
            <person name="Stachowiak A."/>
            <person name="Turgeon B.G."/>
            <person name="Tyler B.M."/>
            <person name="Vincent D."/>
            <person name="Weissenbach J."/>
            <person name="Amselem J."/>
            <person name="Quesneville H."/>
            <person name="Oliver R.P."/>
            <person name="Wincker P."/>
            <person name="Balesdent M.-H."/>
            <person name="Howlett B.J."/>
        </authorList>
    </citation>
    <scope>NUCLEOTIDE SEQUENCE [LARGE SCALE GENOMIC DNA]</scope>
    <source>
        <strain evidence="3">JN3 / isolate v23.1.3 / race Av1-4-5-6-7-8</strain>
    </source>
</reference>
<feature type="region of interest" description="Disordered" evidence="1">
    <location>
        <begin position="18"/>
        <end position="50"/>
    </location>
</feature>
<name>E5AA78_LEPMJ</name>